<evidence type="ECO:0000313" key="1">
    <source>
        <dbReference type="EMBL" id="CAB4155434.1"/>
    </source>
</evidence>
<dbReference type="EMBL" id="LR797249">
    <property type="protein sequence ID" value="CAB4195590.1"/>
    <property type="molecule type" value="Genomic_DNA"/>
</dbReference>
<evidence type="ECO:0000313" key="3">
    <source>
        <dbReference type="EMBL" id="CAB4181545.1"/>
    </source>
</evidence>
<evidence type="ECO:0000313" key="4">
    <source>
        <dbReference type="EMBL" id="CAB4195590.1"/>
    </source>
</evidence>
<dbReference type="EMBL" id="LR797372">
    <property type="protein sequence ID" value="CAB4210502.1"/>
    <property type="molecule type" value="Genomic_DNA"/>
</dbReference>
<accession>A0A6J5QKR7</accession>
<proteinExistence type="predicted"/>
<name>A0A6J5QKR7_9CAUD</name>
<evidence type="ECO:0000313" key="2">
    <source>
        <dbReference type="EMBL" id="CAB4168749.1"/>
    </source>
</evidence>
<protein>
    <submittedName>
        <fullName evidence="3">Uncharacterized protein</fullName>
    </submittedName>
</protein>
<gene>
    <name evidence="3" type="ORF">UFOVP1069_46</name>
    <name evidence="4" type="ORF">UFOVP1301_21</name>
    <name evidence="5" type="ORF">UFOVP1415_20</name>
    <name evidence="1" type="ORF">UFOVP663_6</name>
    <name evidence="2" type="ORF">UFOVP894_54</name>
</gene>
<dbReference type="Gene3D" id="2.40.30.20">
    <property type="match status" value="1"/>
</dbReference>
<organism evidence="3">
    <name type="scientific">uncultured Caudovirales phage</name>
    <dbReference type="NCBI Taxonomy" id="2100421"/>
    <lineage>
        <taxon>Viruses</taxon>
        <taxon>Duplodnaviria</taxon>
        <taxon>Heunggongvirae</taxon>
        <taxon>Uroviricota</taxon>
        <taxon>Caudoviricetes</taxon>
        <taxon>Peduoviridae</taxon>
        <taxon>Maltschvirus</taxon>
        <taxon>Maltschvirus maltsch</taxon>
    </lineage>
</organism>
<sequence length="844" mass="90234">MPHASLKLIPGVNQNRTPTLNEAAISDSQLIRFVPDAQGIGLPQKLGGWIKYFPNAMTSIVRALWAWADINNNYYLAVGAEAFLGIISNGTFTDITPRTFTVDVPVKVETVQGSNEVTINDGNNFTYATTATTGNGTTATITFAETHTFPVGSLVVVAGVTPAGYNGTFTVTASTSHTVSFEDATTGVQTVPGTITNLSGISSFDTVDIRTQISVGGLILFGTYQCYYVSNTAYKIYTTNPATGEPAYATFTTSTITVTGASGDGTTAVLTFSAIAAATVPAVGSYVTVTGVLPSGYNGSFIVTASSTTSLSYKSTFSTGYTSGGSIKNYGTVPLFSTADDSPIVTVQFPNHGYVVGDTFTVLVDLETNGVQIYGNYTIISVTDSYTFTIQVSNSAEAPASSLVPLNGGLAEYLYYIGLVTVPSGAGYGDGGYSEGGYGIGVTPTAPSGVPITSLDWTLDNFGEILIACQSGPIFTWSPSENQANATIIPTAPIVNAGIFVAMPQRQIIAFGSTFTGIGDPLLVRWCDIENYNSWIGTVTNQAGSYRIPKGSKIIFGLQAAQQGLLWTDLALWSMQYVGQPYIYSFNEIGVGCGLIAPKAAAVLSGSVYWMSQSQFFLYSGSGVEAIYCPVWDVIFQDLDTTNLSKIRSAANSRYGEIAWYYPTISGGGEITNYVKYNINLKQWDFGTLPRTAWINQSVLGPPIGADPVTGYIVQHEMSPNANADAAFPTSTGTPITSYFQTGYFALNEADVKVFVDQIWADMKWGYYGGSQNANVNITFYVTDYPSVAPTVAYTQQMTQNMVPEYLTPRFRARLMAIKIGSSDIGSFWRLGNIRYRTQIDGKF</sequence>
<dbReference type="InterPro" id="IPR023366">
    <property type="entry name" value="ATP_synth_asu-like_sf"/>
</dbReference>
<dbReference type="EMBL" id="LR796833">
    <property type="protein sequence ID" value="CAB4168749.1"/>
    <property type="molecule type" value="Genomic_DNA"/>
</dbReference>
<dbReference type="EMBL" id="LR797012">
    <property type="protein sequence ID" value="CAB4181545.1"/>
    <property type="molecule type" value="Genomic_DNA"/>
</dbReference>
<dbReference type="EMBL" id="LR796633">
    <property type="protein sequence ID" value="CAB4155434.1"/>
    <property type="molecule type" value="Genomic_DNA"/>
</dbReference>
<evidence type="ECO:0000313" key="5">
    <source>
        <dbReference type="EMBL" id="CAB4210502.1"/>
    </source>
</evidence>
<reference evidence="3" key="1">
    <citation type="submission" date="2020-05" db="EMBL/GenBank/DDBJ databases">
        <authorList>
            <person name="Chiriac C."/>
            <person name="Salcher M."/>
            <person name="Ghai R."/>
            <person name="Kavagutti S V."/>
        </authorList>
    </citation>
    <scope>NUCLEOTIDE SEQUENCE</scope>
</reference>